<dbReference type="InterPro" id="IPR023796">
    <property type="entry name" value="Serpin_dom"/>
</dbReference>
<evidence type="ECO:0000313" key="4">
    <source>
        <dbReference type="Proteomes" id="UP000674938"/>
    </source>
</evidence>
<dbReference type="InterPro" id="IPR036186">
    <property type="entry name" value="Serpin_sf"/>
</dbReference>
<dbReference type="SUPFAM" id="SSF56574">
    <property type="entry name" value="Serpins"/>
    <property type="match status" value="1"/>
</dbReference>
<dbReference type="Pfam" id="PF00079">
    <property type="entry name" value="Serpin"/>
    <property type="match status" value="1"/>
</dbReference>
<evidence type="ECO:0000313" key="3">
    <source>
        <dbReference type="EMBL" id="MBP1040728.1"/>
    </source>
</evidence>
<dbReference type="PANTHER" id="PTHR11461">
    <property type="entry name" value="SERINE PROTEASE INHIBITOR, SERPIN"/>
    <property type="match status" value="1"/>
</dbReference>
<comment type="similarity">
    <text evidence="1">Belongs to the serpin family.</text>
</comment>
<dbReference type="PANTHER" id="PTHR11461:SF211">
    <property type="entry name" value="GH10112P-RELATED"/>
    <property type="match status" value="1"/>
</dbReference>
<dbReference type="PROSITE" id="PS51257">
    <property type="entry name" value="PROKAR_LIPOPROTEIN"/>
    <property type="match status" value="1"/>
</dbReference>
<feature type="domain" description="Serpin" evidence="2">
    <location>
        <begin position="47"/>
        <end position="410"/>
    </location>
</feature>
<keyword evidence="4" id="KW-1185">Reference proteome</keyword>
<dbReference type="SMART" id="SM00093">
    <property type="entry name" value="SERPIN"/>
    <property type="match status" value="1"/>
</dbReference>
<proteinExistence type="inferred from homology"/>
<dbReference type="InterPro" id="IPR000215">
    <property type="entry name" value="Serpin_fam"/>
</dbReference>
<dbReference type="PROSITE" id="PS00284">
    <property type="entry name" value="SERPIN"/>
    <property type="match status" value="1"/>
</dbReference>
<dbReference type="GO" id="GO:0004867">
    <property type="term" value="F:serine-type endopeptidase inhibitor activity"/>
    <property type="evidence" value="ECO:0007669"/>
    <property type="project" value="InterPro"/>
</dbReference>
<comment type="caution">
    <text evidence="3">The sequence shown here is derived from an EMBL/GenBank/DDBJ whole genome shotgun (WGS) entry which is preliminary data.</text>
</comment>
<dbReference type="InterPro" id="IPR042178">
    <property type="entry name" value="Serpin_sf_1"/>
</dbReference>
<dbReference type="GO" id="GO:0005615">
    <property type="term" value="C:extracellular space"/>
    <property type="evidence" value="ECO:0007669"/>
    <property type="project" value="InterPro"/>
</dbReference>
<dbReference type="EMBL" id="JAEEGA010000003">
    <property type="protein sequence ID" value="MBP1040728.1"/>
    <property type="molecule type" value="Genomic_DNA"/>
</dbReference>
<accession>A0A940PB13</accession>
<sequence length="414" mass="45868">MKKIGIVLGLSVSLLLLLSCGEPDVDEPVVEPLQSSTEVALSSIAGAESFNQFAAASGSLILQEEGNQLYGPVGPYQLLSLLSEGTVGQSRQAIYNVLQTDAERYPSSRTFNQALLTAYQDKAVASVANSLWLDQQQQLTSSFEQVVKGPYSASVEAVPFAKNPKKAAEKIASWVKQQLGADLFDKSMVNQETRLMLVNTVRLNLAWLETFETSQTVEQFFYADDQKVATDFMQQEQKNHQYFQGNCYTASSLTLEKNHRLLFILPDAGISVNQLIATPESLHELIEIDEQERADVNFAIPKFKLTNDLDLVTVMQRLGLTSIFDPEQADLNQLIKSDLPLFIASFKQTNQLELNENNVKVESVTSLGGDASAAMPQEAERLDFTLDRPFIFIIQGEDGLPLFMGVIRNPTIEE</sequence>
<name>A0A940PB13_9ENTE</name>
<organism evidence="3 4">
    <name type="scientific">Vagococcus allomyrinae</name>
    <dbReference type="NCBI Taxonomy" id="2794353"/>
    <lineage>
        <taxon>Bacteria</taxon>
        <taxon>Bacillati</taxon>
        <taxon>Bacillota</taxon>
        <taxon>Bacilli</taxon>
        <taxon>Lactobacillales</taxon>
        <taxon>Enterococcaceae</taxon>
        <taxon>Vagococcus</taxon>
    </lineage>
</organism>
<dbReference type="Proteomes" id="UP000674938">
    <property type="component" value="Unassembled WGS sequence"/>
</dbReference>
<gene>
    <name evidence="3" type="ORF">I6N95_06905</name>
</gene>
<dbReference type="Gene3D" id="2.30.39.10">
    <property type="entry name" value="Alpha-1-antitrypsin, domain 1"/>
    <property type="match status" value="1"/>
</dbReference>
<evidence type="ECO:0000256" key="1">
    <source>
        <dbReference type="RuleBase" id="RU000411"/>
    </source>
</evidence>
<dbReference type="InterPro" id="IPR042185">
    <property type="entry name" value="Serpin_sf_2"/>
</dbReference>
<protein>
    <recommendedName>
        <fullName evidence="2">Serpin domain-containing protein</fullName>
    </recommendedName>
</protein>
<reference evidence="3" key="1">
    <citation type="submission" date="2020-12" db="EMBL/GenBank/DDBJ databases">
        <title>Vagococcus allomyrinae sp. nov. and Enterococcus lavae sp. nov., isolated from the larvae of Allomyrina dichotoma.</title>
        <authorList>
            <person name="Lee S.D."/>
        </authorList>
    </citation>
    <scope>NUCLEOTIDE SEQUENCE</scope>
    <source>
        <strain evidence="3">BWB3-3</strain>
    </source>
</reference>
<dbReference type="Gene3D" id="3.30.497.10">
    <property type="entry name" value="Antithrombin, subunit I, domain 2"/>
    <property type="match status" value="1"/>
</dbReference>
<dbReference type="InterPro" id="IPR023795">
    <property type="entry name" value="Serpin_CS"/>
</dbReference>
<evidence type="ECO:0000259" key="2">
    <source>
        <dbReference type="SMART" id="SM00093"/>
    </source>
</evidence>
<dbReference type="RefSeq" id="WP_209526030.1">
    <property type="nucleotide sequence ID" value="NZ_JAEEGA010000003.1"/>
</dbReference>
<dbReference type="AlphaFoldDB" id="A0A940PB13"/>